<accession>A0A6G1E7C9</accession>
<name>A0A6G1E7C9_9ORYZ</name>
<dbReference type="AlphaFoldDB" id="A0A6G1E7C9"/>
<protein>
    <submittedName>
        <fullName evidence="1">Uncharacterized protein</fullName>
    </submittedName>
</protein>
<reference evidence="1 2" key="1">
    <citation type="submission" date="2019-11" db="EMBL/GenBank/DDBJ databases">
        <title>Whole genome sequence of Oryza granulata.</title>
        <authorList>
            <person name="Li W."/>
        </authorList>
    </citation>
    <scope>NUCLEOTIDE SEQUENCE [LARGE SCALE GENOMIC DNA]</scope>
    <source>
        <strain evidence="2">cv. Menghai</strain>
        <tissue evidence="1">Leaf</tissue>
    </source>
</reference>
<keyword evidence="2" id="KW-1185">Reference proteome</keyword>
<proteinExistence type="predicted"/>
<gene>
    <name evidence="1" type="ORF">E2562_036191</name>
</gene>
<dbReference type="Proteomes" id="UP000479710">
    <property type="component" value="Unassembled WGS sequence"/>
</dbReference>
<organism evidence="1 2">
    <name type="scientific">Oryza meyeriana var. granulata</name>
    <dbReference type="NCBI Taxonomy" id="110450"/>
    <lineage>
        <taxon>Eukaryota</taxon>
        <taxon>Viridiplantae</taxon>
        <taxon>Streptophyta</taxon>
        <taxon>Embryophyta</taxon>
        <taxon>Tracheophyta</taxon>
        <taxon>Spermatophyta</taxon>
        <taxon>Magnoliopsida</taxon>
        <taxon>Liliopsida</taxon>
        <taxon>Poales</taxon>
        <taxon>Poaceae</taxon>
        <taxon>BOP clade</taxon>
        <taxon>Oryzoideae</taxon>
        <taxon>Oryzeae</taxon>
        <taxon>Oryzinae</taxon>
        <taxon>Oryza</taxon>
        <taxon>Oryza meyeriana</taxon>
    </lineage>
</organism>
<dbReference type="EMBL" id="SPHZ02000005">
    <property type="protein sequence ID" value="KAF0920688.1"/>
    <property type="molecule type" value="Genomic_DNA"/>
</dbReference>
<comment type="caution">
    <text evidence="1">The sequence shown here is derived from an EMBL/GenBank/DDBJ whole genome shotgun (WGS) entry which is preliminary data.</text>
</comment>
<sequence>MAKLQEGDGSNDGAAAEALRELHDHCIMNSKLYDVFTVAGLRVDAIQPGRVLCSFTVPPRLTH</sequence>
<evidence type="ECO:0000313" key="2">
    <source>
        <dbReference type="Proteomes" id="UP000479710"/>
    </source>
</evidence>
<evidence type="ECO:0000313" key="1">
    <source>
        <dbReference type="EMBL" id="KAF0920688.1"/>
    </source>
</evidence>
<dbReference type="OrthoDB" id="46529at2759"/>